<dbReference type="VEuPathDB" id="FungiDB:UMAG_06478"/>
<dbReference type="InterPro" id="IPR029058">
    <property type="entry name" value="AB_hydrolase_fold"/>
</dbReference>
<dbReference type="PANTHER" id="PTHR43248:SF25">
    <property type="entry name" value="AB HYDROLASE-1 DOMAIN-CONTAINING PROTEIN-RELATED"/>
    <property type="match status" value="1"/>
</dbReference>
<evidence type="ECO:0000256" key="2">
    <source>
        <dbReference type="ARBA" id="ARBA00022801"/>
    </source>
</evidence>
<dbReference type="EMBL" id="CM003158">
    <property type="protein sequence ID" value="KIS66443.1"/>
    <property type="molecule type" value="Genomic_DNA"/>
</dbReference>
<evidence type="ECO:0000256" key="3">
    <source>
        <dbReference type="SAM" id="MobiDB-lite"/>
    </source>
</evidence>
<dbReference type="OrthoDB" id="425534at2759"/>
<dbReference type="GeneID" id="23566056"/>
<dbReference type="Gene3D" id="3.40.50.1820">
    <property type="entry name" value="alpha/beta hydrolase"/>
    <property type="match status" value="1"/>
</dbReference>
<dbReference type="InParanoid" id="A0A0D1CHK5"/>
<reference evidence="6 7" key="1">
    <citation type="journal article" date="2006" name="Nature">
        <title>Insights from the genome of the biotrophic fungal plant pathogen Ustilago maydis.</title>
        <authorList>
            <person name="Kamper J."/>
            <person name="Kahmann R."/>
            <person name="Bolker M."/>
            <person name="Ma L.J."/>
            <person name="Brefort T."/>
            <person name="Saville B.J."/>
            <person name="Banuett F."/>
            <person name="Kronstad J.W."/>
            <person name="Gold S.E."/>
            <person name="Muller O."/>
            <person name="Perlin M.H."/>
            <person name="Wosten H.A."/>
            <person name="de Vries R."/>
            <person name="Ruiz-Herrera J."/>
            <person name="Reynaga-Pena C.G."/>
            <person name="Snetselaar K."/>
            <person name="McCann M."/>
            <person name="Perez-Martin J."/>
            <person name="Feldbrugge M."/>
            <person name="Basse C.W."/>
            <person name="Steinberg G."/>
            <person name="Ibeas J.I."/>
            <person name="Holloman W."/>
            <person name="Guzman P."/>
            <person name="Farman M."/>
            <person name="Stajich J.E."/>
            <person name="Sentandreu R."/>
            <person name="Gonzalez-Prieto J.M."/>
            <person name="Kennell J.C."/>
            <person name="Molina L."/>
            <person name="Schirawski J."/>
            <person name="Mendoza-Mendoza A."/>
            <person name="Greilinger D."/>
            <person name="Munch K."/>
            <person name="Rossel N."/>
            <person name="Scherer M."/>
            <person name="Vranes M."/>
            <person name="Ladendorf O."/>
            <person name="Vincon V."/>
            <person name="Fuchs U."/>
            <person name="Sandrock B."/>
            <person name="Meng S."/>
            <person name="Ho E.C."/>
            <person name="Cahill M.J."/>
            <person name="Boyce K.J."/>
            <person name="Klose J."/>
            <person name="Klosterman S.J."/>
            <person name="Deelstra H.J."/>
            <person name="Ortiz-Castellanos L."/>
            <person name="Li W."/>
            <person name="Sanchez-Alonso P."/>
            <person name="Schreier P.H."/>
            <person name="Hauser-Hahn I."/>
            <person name="Vaupel M."/>
            <person name="Koopmann E."/>
            <person name="Friedrich G."/>
            <person name="Voss H."/>
            <person name="Schluter T."/>
            <person name="Margolis J."/>
            <person name="Platt D."/>
            <person name="Swimmer C."/>
            <person name="Gnirke A."/>
            <person name="Chen F."/>
            <person name="Vysotskaia V."/>
            <person name="Mannhaupt G."/>
            <person name="Guldener U."/>
            <person name="Munsterkotter M."/>
            <person name="Haase D."/>
            <person name="Oesterheld M."/>
            <person name="Mewes H.W."/>
            <person name="Mauceli E.W."/>
            <person name="DeCaprio D."/>
            <person name="Wade C.M."/>
            <person name="Butler J."/>
            <person name="Young S."/>
            <person name="Jaffe D.B."/>
            <person name="Calvo S."/>
            <person name="Nusbaum C."/>
            <person name="Galagan J."/>
            <person name="Birren B.W."/>
        </authorList>
    </citation>
    <scope>NUCLEOTIDE SEQUENCE [LARGE SCALE GENOMIC DNA]</scope>
    <source>
        <strain evidence="7">DSM 14603 / FGSC 9021 / UM521</strain>
    </source>
</reference>
<dbReference type="STRING" id="237631.A0A0D1CHK5"/>
<accession>A0A0D1CHK5</accession>
<evidence type="ECO:0000256" key="1">
    <source>
        <dbReference type="ARBA" id="ARBA00010088"/>
    </source>
</evidence>
<dbReference type="eggNOG" id="ENOG502S0WE">
    <property type="taxonomic scope" value="Eukaryota"/>
</dbReference>
<dbReference type="AlphaFoldDB" id="A0A0D1CHK5"/>
<dbReference type="Proteomes" id="UP000000561">
    <property type="component" value="Chromosome 19"/>
</dbReference>
<keyword evidence="7" id="KW-1185">Reference proteome</keyword>
<dbReference type="InterPro" id="IPR051601">
    <property type="entry name" value="Serine_prot/Carboxylest_S33"/>
</dbReference>
<name>A0A0D1CHK5_MYCMD</name>
<evidence type="ECO:0000259" key="4">
    <source>
        <dbReference type="Pfam" id="PF00561"/>
    </source>
</evidence>
<feature type="domain" description="Peptidase S33 tripeptidyl aminopeptidase-like C-terminal" evidence="5">
    <location>
        <begin position="515"/>
        <end position="613"/>
    </location>
</feature>
<evidence type="ECO:0008006" key="8">
    <source>
        <dbReference type="Google" id="ProtNLM"/>
    </source>
</evidence>
<dbReference type="Pfam" id="PF00561">
    <property type="entry name" value="Abhydrolase_1"/>
    <property type="match status" value="1"/>
</dbReference>
<proteinExistence type="inferred from homology"/>
<dbReference type="SUPFAM" id="SSF53474">
    <property type="entry name" value="alpha/beta-Hydrolases"/>
    <property type="match status" value="1"/>
</dbReference>
<evidence type="ECO:0000259" key="5">
    <source>
        <dbReference type="Pfam" id="PF08386"/>
    </source>
</evidence>
<protein>
    <recommendedName>
        <fullName evidence="8">AB hydrolase-1 domain-containing protein</fullName>
    </recommendedName>
</protein>
<feature type="domain" description="AB hydrolase-1" evidence="4">
    <location>
        <begin position="159"/>
        <end position="347"/>
    </location>
</feature>
<dbReference type="GO" id="GO:0016787">
    <property type="term" value="F:hydrolase activity"/>
    <property type="evidence" value="ECO:0007669"/>
    <property type="project" value="UniProtKB-KW"/>
</dbReference>
<keyword evidence="2" id="KW-0378">Hydrolase</keyword>
<sequence>MKANDEKGALLPLTPSSTDVRNGCSVACKLKRCLALAAFAALAWYHVCTTRIAQYSALFHGSSSSGWGRFPRPDDPFHLLPCTNATFVPQLEDAHALETWTSLYDDDRTHWSYANSSSGSLYLCGYLDVPLDYTNASDKRIARLAITRLQHAPTRTSRTLVVEPGGPGGSGTNLVWRKAQLLSHMYTNDTMDVLGWDPRGVNASLPSISCFPYDADRDRWSLLTSTYYREANPRESMMKADAINQAILDACYRKYADVGQMMSTAFVARDLDEIRKALGHAHLDGYFVSYGTGIGQTYVNMFPDRVGRLMLDGTEYVRDQRLLGGFGWAALDNITAAFHDGFLGECVAAGAERCALARPLGPPLDGNTTRPPRSRTELIQTMDDLFARLVQRPIPGWTPASGPLIITYSQVISIIYSALYDSSTWDSLATALYELLQGNSSLMSRYVDSWEYDPWQPSVSRATQSSDELAMLVICSDQYDSALPDGYEVATNGEQWYLDLWKQMVSKSEIGGNSRFLDILPCRHWNATFGSPKEVYRGDLNHSLSNPVLLIAESYDPATPLRNGRRLLTEMGHHNARLIALDAFSHSSRDLSKCAIDIMRSYMLDGILPHSNETKCKADRSPYTSTDTPQSTHDMMHHWHAHMAEMRSLSPRLGPRLAKRRS</sequence>
<evidence type="ECO:0000313" key="7">
    <source>
        <dbReference type="Proteomes" id="UP000000561"/>
    </source>
</evidence>
<dbReference type="OMA" id="CYANEKP"/>
<dbReference type="InterPro" id="IPR013595">
    <property type="entry name" value="Pept_S33_TAP-like_C"/>
</dbReference>
<feature type="compositionally biased region" description="Polar residues" evidence="3">
    <location>
        <begin position="622"/>
        <end position="632"/>
    </location>
</feature>
<dbReference type="ESTHER" id="ustma-q4p085">
    <property type="family name" value="AlphaBeta_hydrolase"/>
</dbReference>
<evidence type="ECO:0000313" key="6">
    <source>
        <dbReference type="EMBL" id="KIS66443.1"/>
    </source>
</evidence>
<dbReference type="PANTHER" id="PTHR43248">
    <property type="entry name" value="2-SUCCINYL-6-HYDROXY-2,4-CYCLOHEXADIENE-1-CARBOXYLATE SYNTHASE"/>
    <property type="match status" value="1"/>
</dbReference>
<dbReference type="RefSeq" id="XP_011392122.1">
    <property type="nucleotide sequence ID" value="XM_011393820.1"/>
</dbReference>
<gene>
    <name evidence="6" type="ORF">UMAG_06478</name>
</gene>
<feature type="region of interest" description="Disordered" evidence="3">
    <location>
        <begin position="614"/>
        <end position="633"/>
    </location>
</feature>
<dbReference type="KEGG" id="uma:UMAG_06478"/>
<comment type="similarity">
    <text evidence="1">Belongs to the peptidase S33 family.</text>
</comment>
<dbReference type="InterPro" id="IPR000073">
    <property type="entry name" value="AB_hydrolase_1"/>
</dbReference>
<dbReference type="Pfam" id="PF08386">
    <property type="entry name" value="Abhydrolase_4"/>
    <property type="match status" value="1"/>
</dbReference>
<organism evidence="6 7">
    <name type="scientific">Mycosarcoma maydis</name>
    <name type="common">Corn smut fungus</name>
    <name type="synonym">Ustilago maydis</name>
    <dbReference type="NCBI Taxonomy" id="5270"/>
    <lineage>
        <taxon>Eukaryota</taxon>
        <taxon>Fungi</taxon>
        <taxon>Dikarya</taxon>
        <taxon>Basidiomycota</taxon>
        <taxon>Ustilaginomycotina</taxon>
        <taxon>Ustilaginomycetes</taxon>
        <taxon>Ustilaginales</taxon>
        <taxon>Ustilaginaceae</taxon>
        <taxon>Mycosarcoma</taxon>
    </lineage>
</organism>